<organism evidence="2 3">
    <name type="scientific">Tetrahymena thermophila (strain SB210)</name>
    <dbReference type="NCBI Taxonomy" id="312017"/>
    <lineage>
        <taxon>Eukaryota</taxon>
        <taxon>Sar</taxon>
        <taxon>Alveolata</taxon>
        <taxon>Ciliophora</taxon>
        <taxon>Intramacronucleata</taxon>
        <taxon>Oligohymenophorea</taxon>
        <taxon>Hymenostomatida</taxon>
        <taxon>Tetrahymenina</taxon>
        <taxon>Tetrahymenidae</taxon>
        <taxon>Tetrahymena</taxon>
    </lineage>
</organism>
<feature type="signal peptide" evidence="1">
    <location>
        <begin position="1"/>
        <end position="19"/>
    </location>
</feature>
<dbReference type="SUPFAM" id="SSF57184">
    <property type="entry name" value="Growth factor receptor domain"/>
    <property type="match status" value="1"/>
</dbReference>
<accession>Q22HB9</accession>
<reference evidence="3" key="1">
    <citation type="journal article" date="2006" name="PLoS Biol.">
        <title>Macronuclear genome sequence of the ciliate Tetrahymena thermophila, a model eukaryote.</title>
        <authorList>
            <person name="Eisen J.A."/>
            <person name="Coyne R.S."/>
            <person name="Wu M."/>
            <person name="Wu D."/>
            <person name="Thiagarajan M."/>
            <person name="Wortman J.R."/>
            <person name="Badger J.H."/>
            <person name="Ren Q."/>
            <person name="Amedeo P."/>
            <person name="Jones K.M."/>
            <person name="Tallon L.J."/>
            <person name="Delcher A.L."/>
            <person name="Salzberg S.L."/>
            <person name="Silva J.C."/>
            <person name="Haas B.J."/>
            <person name="Majoros W.H."/>
            <person name="Farzad M."/>
            <person name="Carlton J.M."/>
            <person name="Smith R.K. Jr."/>
            <person name="Garg J."/>
            <person name="Pearlman R.E."/>
            <person name="Karrer K.M."/>
            <person name="Sun L."/>
            <person name="Manning G."/>
            <person name="Elde N.C."/>
            <person name="Turkewitz A.P."/>
            <person name="Asai D.J."/>
            <person name="Wilkes D.E."/>
            <person name="Wang Y."/>
            <person name="Cai H."/>
            <person name="Collins K."/>
            <person name="Stewart B.A."/>
            <person name="Lee S.R."/>
            <person name="Wilamowska K."/>
            <person name="Weinberg Z."/>
            <person name="Ruzzo W.L."/>
            <person name="Wloga D."/>
            <person name="Gaertig J."/>
            <person name="Frankel J."/>
            <person name="Tsao C.-C."/>
            <person name="Gorovsky M.A."/>
            <person name="Keeling P.J."/>
            <person name="Waller R.F."/>
            <person name="Patron N.J."/>
            <person name="Cherry J.M."/>
            <person name="Stover N.A."/>
            <person name="Krieger C.J."/>
            <person name="del Toro C."/>
            <person name="Ryder H.F."/>
            <person name="Williamson S.C."/>
            <person name="Barbeau R.A."/>
            <person name="Hamilton E.P."/>
            <person name="Orias E."/>
        </authorList>
    </citation>
    <scope>NUCLEOTIDE SEQUENCE [LARGE SCALE GENOMIC DNA]</scope>
    <source>
        <strain evidence="3">SB210</strain>
    </source>
</reference>
<dbReference type="InterPro" id="IPR009030">
    <property type="entry name" value="Growth_fac_rcpt_cys_sf"/>
</dbReference>
<keyword evidence="1" id="KW-0732">Signal</keyword>
<dbReference type="KEGG" id="tet:TTHERM_00637840"/>
<feature type="chain" id="PRO_5004201387" description="Bowman-birk serine protease inhibitor family protein" evidence="1">
    <location>
        <begin position="20"/>
        <end position="579"/>
    </location>
</feature>
<evidence type="ECO:0008006" key="4">
    <source>
        <dbReference type="Google" id="ProtNLM"/>
    </source>
</evidence>
<dbReference type="RefSeq" id="XP_001032445.2">
    <property type="nucleotide sequence ID" value="XM_001032445.2"/>
</dbReference>
<name>Q22HB9_TETTS</name>
<evidence type="ECO:0000313" key="2">
    <source>
        <dbReference type="EMBL" id="EAR84782.2"/>
    </source>
</evidence>
<dbReference type="HOGENOM" id="CLU_261411_0_0_1"/>
<gene>
    <name evidence="2" type="ORF">TTHERM_00637840</name>
</gene>
<proteinExistence type="predicted"/>
<dbReference type="InParanoid" id="Q22HB9"/>
<protein>
    <recommendedName>
        <fullName evidence="4">Bowman-birk serine protease inhibitor family protein</fullName>
    </recommendedName>
</protein>
<sequence>MKTKIFILIFSMLNKAILSYQPNQDFQIYQSTQDTFLPCQQLPNNQSKILSFQQLFPNINIASRIVLSVKYIPYGNILKEYTIISIHQLNNLIVSISYNLLQNKIFLSFNGQTQEYLNPIISYSKQVQINLDIQTEPGWIKAQIAIQSTGGNSQTYPQIIQSYNQQLSLSQLELNYGNPSQRFNLNPSCSIFQNLSIGISNSPTSLTFDEVVDYLNSNTNQISQSYDFFYTQNNPGELISEIGTFQQVLSKPFLNSVISTGNSLETIYFDLPDNQFTISFFLKFLQPLPSTQSYICINFDFTSFWIYFRSNQIFIGSKLLAYNPLVWNNIIIAKSKSILGGTLRLFINDSQYDEIPYNSNHYRFQIMFFSNDVQYELNHIRIYSGSILYQTNNCFLQSSDGLCLICMSNYLLDFQNNMQCIPKNMVNTDNYIRGVKDWNPPRKLCPKNMINDYTSSSGCKCLIGYYLEGGNCIQCPSYCRNCNSLSDCSSERDSLERSNIRIPNYSDYGSLCSNMDPDINKYILPSSQLNLKATDSIFFSFSIQVQSFLLLPLQEIRIAYIQESLKLLFYDENKAVQLL</sequence>
<dbReference type="GeneID" id="7832863"/>
<keyword evidence="3" id="KW-1185">Reference proteome</keyword>
<evidence type="ECO:0000313" key="3">
    <source>
        <dbReference type="Proteomes" id="UP000009168"/>
    </source>
</evidence>
<dbReference type="AlphaFoldDB" id="Q22HB9"/>
<dbReference type="EMBL" id="GG662588">
    <property type="protein sequence ID" value="EAR84782.2"/>
    <property type="molecule type" value="Genomic_DNA"/>
</dbReference>
<dbReference type="Proteomes" id="UP000009168">
    <property type="component" value="Unassembled WGS sequence"/>
</dbReference>
<evidence type="ECO:0000256" key="1">
    <source>
        <dbReference type="SAM" id="SignalP"/>
    </source>
</evidence>